<reference evidence="2 3" key="1">
    <citation type="submission" date="2024-03" db="EMBL/GenBank/DDBJ databases">
        <title>The Acrasis kona genome and developmental transcriptomes reveal deep origins of eukaryotic multicellular pathways.</title>
        <authorList>
            <person name="Sheikh S."/>
            <person name="Fu C.-J."/>
            <person name="Brown M.W."/>
            <person name="Baldauf S.L."/>
        </authorList>
    </citation>
    <scope>NUCLEOTIDE SEQUENCE [LARGE SCALE GENOMIC DNA]</scope>
    <source>
        <strain evidence="2 3">ATCC MYA-3509</strain>
    </source>
</reference>
<dbReference type="Pfam" id="PF00631">
    <property type="entry name" value="G-gamma"/>
    <property type="match status" value="1"/>
</dbReference>
<protein>
    <submittedName>
        <fullName evidence="2">Guanine nucleotide-binding protein subunit gamma</fullName>
    </submittedName>
</protein>
<comment type="caution">
    <text evidence="2">The sequence shown here is derived from an EMBL/GenBank/DDBJ whole genome shotgun (WGS) entry which is preliminary data.</text>
</comment>
<keyword evidence="3" id="KW-1185">Reference proteome</keyword>
<organism evidence="2 3">
    <name type="scientific">Acrasis kona</name>
    <dbReference type="NCBI Taxonomy" id="1008807"/>
    <lineage>
        <taxon>Eukaryota</taxon>
        <taxon>Discoba</taxon>
        <taxon>Heterolobosea</taxon>
        <taxon>Tetramitia</taxon>
        <taxon>Eutetramitia</taxon>
        <taxon>Acrasidae</taxon>
        <taxon>Acrasis</taxon>
    </lineage>
</organism>
<dbReference type="InterPro" id="IPR036284">
    <property type="entry name" value="GGL_sf"/>
</dbReference>
<dbReference type="AlphaFoldDB" id="A0AAW2ZLP3"/>
<evidence type="ECO:0000259" key="1">
    <source>
        <dbReference type="SMART" id="SM01224"/>
    </source>
</evidence>
<evidence type="ECO:0000313" key="3">
    <source>
        <dbReference type="Proteomes" id="UP001431209"/>
    </source>
</evidence>
<dbReference type="SMART" id="SM01224">
    <property type="entry name" value="G_gamma"/>
    <property type="match status" value="1"/>
</dbReference>
<dbReference type="Proteomes" id="UP001431209">
    <property type="component" value="Unassembled WGS sequence"/>
</dbReference>
<dbReference type="InterPro" id="IPR015898">
    <property type="entry name" value="G-protein_gamma-like_dom"/>
</dbReference>
<dbReference type="GO" id="GO:0007186">
    <property type="term" value="P:G protein-coupled receptor signaling pathway"/>
    <property type="evidence" value="ECO:0007669"/>
    <property type="project" value="InterPro"/>
</dbReference>
<dbReference type="EMBL" id="JAOPGA020001714">
    <property type="protein sequence ID" value="KAL0490751.1"/>
    <property type="molecule type" value="Genomic_DNA"/>
</dbReference>
<accession>A0AAW2ZLP3</accession>
<proteinExistence type="predicted"/>
<feature type="domain" description="G protein gamma" evidence="1">
    <location>
        <begin position="6"/>
        <end position="73"/>
    </location>
</feature>
<sequence>MATKMNDFVLQQLLAENQRLKQELESSKEAIKVSEACKFHIDFINKTDEPLDKVNSQGIPNEYQKDPGCCLIL</sequence>
<evidence type="ECO:0000313" key="2">
    <source>
        <dbReference type="EMBL" id="KAL0490751.1"/>
    </source>
</evidence>
<name>A0AAW2ZLP3_9EUKA</name>
<gene>
    <name evidence="2" type="ORF">AKO1_002543</name>
</gene>
<dbReference type="Gene3D" id="4.10.260.10">
    <property type="entry name" value="Transducin (heterotrimeric G protein), gamma chain"/>
    <property type="match status" value="1"/>
</dbReference>